<dbReference type="InterPro" id="IPR016135">
    <property type="entry name" value="UBQ-conjugating_enzyme/RWD"/>
</dbReference>
<evidence type="ECO:0000313" key="4">
    <source>
        <dbReference type="Proteomes" id="UP001281614"/>
    </source>
</evidence>
<protein>
    <submittedName>
        <fullName evidence="3">Membrane associated</fullName>
    </submittedName>
</protein>
<dbReference type="PROSITE" id="PS50076">
    <property type="entry name" value="DNAJ_2"/>
    <property type="match status" value="1"/>
</dbReference>
<keyword evidence="4" id="KW-1185">Reference proteome</keyword>
<dbReference type="AlphaFoldDB" id="A0AAD9YBF7"/>
<dbReference type="PANTHER" id="PTHR15955">
    <property type="entry name" value="RWD DOMAIN CONTAINING PROTEIN 2"/>
    <property type="match status" value="1"/>
</dbReference>
<dbReference type="SUPFAM" id="SSF46565">
    <property type="entry name" value="Chaperone J-domain"/>
    <property type="match status" value="1"/>
</dbReference>
<comment type="caution">
    <text evidence="3">The sequence shown here is derived from an EMBL/GenBank/DDBJ whole genome shotgun (WGS) entry which is preliminary data.</text>
</comment>
<dbReference type="Proteomes" id="UP001281614">
    <property type="component" value="Unassembled WGS sequence"/>
</dbReference>
<keyword evidence="1" id="KW-0472">Membrane</keyword>
<dbReference type="InterPro" id="IPR001623">
    <property type="entry name" value="DnaJ_domain"/>
</dbReference>
<dbReference type="InterPro" id="IPR059181">
    <property type="entry name" value="RWDD2A-B_C"/>
</dbReference>
<dbReference type="Pfam" id="PF00226">
    <property type="entry name" value="DnaJ"/>
    <property type="match status" value="1"/>
</dbReference>
<evidence type="ECO:0000313" key="3">
    <source>
        <dbReference type="EMBL" id="KAK2753634.1"/>
    </source>
</evidence>
<dbReference type="SUPFAM" id="SSF54495">
    <property type="entry name" value="UBC-like"/>
    <property type="match status" value="1"/>
</dbReference>
<feature type="transmembrane region" description="Helical" evidence="1">
    <location>
        <begin position="167"/>
        <end position="185"/>
    </location>
</feature>
<dbReference type="InterPro" id="IPR010541">
    <property type="entry name" value="Prp3_C"/>
</dbReference>
<keyword evidence="1" id="KW-0812">Transmembrane</keyword>
<dbReference type="EMBL" id="VYYT01000238">
    <property type="protein sequence ID" value="KAK2753634.1"/>
    <property type="molecule type" value="Genomic_DNA"/>
</dbReference>
<proteinExistence type="predicted"/>
<organism evidence="3 4">
    <name type="scientific">Colletotrichum kahawae</name>
    <name type="common">Coffee berry disease fungus</name>
    <dbReference type="NCBI Taxonomy" id="34407"/>
    <lineage>
        <taxon>Eukaryota</taxon>
        <taxon>Fungi</taxon>
        <taxon>Dikarya</taxon>
        <taxon>Ascomycota</taxon>
        <taxon>Pezizomycotina</taxon>
        <taxon>Sordariomycetes</taxon>
        <taxon>Hypocreomycetidae</taxon>
        <taxon>Glomerellales</taxon>
        <taxon>Glomerellaceae</taxon>
        <taxon>Colletotrichum</taxon>
        <taxon>Colletotrichum gloeosporioides species complex</taxon>
    </lineage>
</organism>
<sequence length="703" mass="77649">MSNALSLIGWAFLPNLATSWVQSIYYGLAIRAGDPKPQPGSAKYAIHRRRIYILVVSVYLLYTLIEADHTLRRQGTFYTDLDVAASAPVRIIKSRFRRLAAVYHPDKQTGDSSAAAARFMHLKTASETLSDPNRRFAYERFGPVVGNWQHCKTVYDFVSAGVFSGTIPHYGIAAAATYGLGLLGYLDWGRYWRWVVLLTFFVAELIVVTRPEMPPYLAMATTALSTILRRPPYLQFQLVSLARQAAVTMYIAFSQIGPLLNPQGQAAQRAAEGSAAAVDEGLQRLENLVRGLDGEANRLLDMEMTPFMGDKEALSSVRAKVKDWLVQNTIRADPMVRDAMGNSFRKRRVDAPAGAKGNRTCGVCGWRLWRTSKNPSSTTPMPLPRQPSRKTISTYQLKMAATSPWHLLPPDLIEHQIGQIDLLMAMYPTEDEVTLDKDSSTFLDALKADLENGSSNSSSLRKTPPSVTLLLNLSIPDSEDKTLPLDITVPFSHTETNTPEDPPHIRVRIQQPPWLSRASTTTLNALIPEADDLFSTIESISASTSAHLSQAAEEAAAAAATPSDPLASGGGPLVRVWFYFPSISTRSKRDDFIIHAPRYHLTGFLYAGKPGLLCLEGPSQNVDDYMRFIKTESWGDIPAHHKKVSERHREVGAGVERVFADMTEITDSVGERRGQRANRGDMKAVEGWLVEGGLGDAFAKVLM</sequence>
<dbReference type="SMART" id="SM00271">
    <property type="entry name" value="DnaJ"/>
    <property type="match status" value="1"/>
</dbReference>
<evidence type="ECO:0000256" key="1">
    <source>
        <dbReference type="SAM" id="Phobius"/>
    </source>
</evidence>
<feature type="transmembrane region" description="Helical" evidence="1">
    <location>
        <begin position="47"/>
        <end position="65"/>
    </location>
</feature>
<dbReference type="PRINTS" id="PR00625">
    <property type="entry name" value="JDOMAIN"/>
</dbReference>
<dbReference type="Gene3D" id="1.10.287.110">
    <property type="entry name" value="DnaJ domain"/>
    <property type="match status" value="1"/>
</dbReference>
<feature type="domain" description="J" evidence="2">
    <location>
        <begin position="76"/>
        <end position="142"/>
    </location>
</feature>
<feature type="transmembrane region" description="Helical" evidence="1">
    <location>
        <begin position="191"/>
        <end position="209"/>
    </location>
</feature>
<name>A0AAD9YBF7_COLKA</name>
<keyword evidence="1" id="KW-1133">Transmembrane helix</keyword>
<dbReference type="Gene3D" id="3.10.110.10">
    <property type="entry name" value="Ubiquitin Conjugating Enzyme"/>
    <property type="match status" value="1"/>
</dbReference>
<dbReference type="InterPro" id="IPR017359">
    <property type="entry name" value="Phi-like"/>
</dbReference>
<dbReference type="CDD" id="cd06257">
    <property type="entry name" value="DnaJ"/>
    <property type="match status" value="1"/>
</dbReference>
<evidence type="ECO:0000259" key="2">
    <source>
        <dbReference type="PROSITE" id="PS50076"/>
    </source>
</evidence>
<dbReference type="CDD" id="cd24163">
    <property type="entry name" value="RWDD2_C"/>
    <property type="match status" value="1"/>
</dbReference>
<dbReference type="PANTHER" id="PTHR15955:SF10">
    <property type="entry name" value="DUF1115 DOMAIN PROTEIN (AFU_ORTHOLOGUE AFUA_5G14750)"/>
    <property type="match status" value="1"/>
</dbReference>
<dbReference type="Pfam" id="PF06544">
    <property type="entry name" value="Prp3_C"/>
    <property type="match status" value="1"/>
</dbReference>
<reference evidence="3" key="1">
    <citation type="submission" date="2023-02" db="EMBL/GenBank/DDBJ databases">
        <title>Colletotrichum kahawae CIFC_Que2 genome sequencing and assembly.</title>
        <authorList>
            <person name="Baroncelli R."/>
        </authorList>
    </citation>
    <scope>NUCLEOTIDE SEQUENCE</scope>
    <source>
        <strain evidence="3">CIFC_Que2</strain>
    </source>
</reference>
<gene>
    <name evidence="3" type="ORF">CKAH01_17554</name>
</gene>
<accession>A0AAD9YBF7</accession>
<dbReference type="InterPro" id="IPR036869">
    <property type="entry name" value="J_dom_sf"/>
</dbReference>